<dbReference type="EMBL" id="JAJLJH010000001">
    <property type="protein sequence ID" value="MCK9685556.1"/>
    <property type="molecule type" value="Genomic_DNA"/>
</dbReference>
<dbReference type="InterPro" id="IPR036514">
    <property type="entry name" value="SGNH_hydro_sf"/>
</dbReference>
<comment type="caution">
    <text evidence="2">The sequence shown here is derived from an EMBL/GenBank/DDBJ whole genome shotgun (WGS) entry which is preliminary data.</text>
</comment>
<keyword evidence="3" id="KW-1185">Reference proteome</keyword>
<gene>
    <name evidence="2" type="ORF">LPC04_07535</name>
</gene>
<dbReference type="SUPFAM" id="SSF52266">
    <property type="entry name" value="SGNH hydrolase"/>
    <property type="match status" value="1"/>
</dbReference>
<feature type="chain" id="PRO_5040835208" evidence="1">
    <location>
        <begin position="22"/>
        <end position="312"/>
    </location>
</feature>
<name>A0A9X1YGK4_9BURK</name>
<evidence type="ECO:0000313" key="3">
    <source>
        <dbReference type="Proteomes" id="UP001139353"/>
    </source>
</evidence>
<sequence length="312" mass="33296">MPHAFSPLRAAATFAGLFALAADATAGSILFIGNSFTYAQGSAVHYYRASTVTDLNGQGIGGMPALFKSFATEAGLDVDVYLETQGGVGIDWHLAHKSDVIGQRPWDSVVMHGYSTLDAAKPGDPALLVDTVRRMSALLRARNPAVEIRLMSTWPRADQTYDSRGAWYGKTIEAMARDLRAGYDKAAAATPGLKPVIPVGDAWIRAMQAGVADANPYDGIEAGKVDLWTYDHYHASVYGYYLETLVVFGSVTGLDPRSLGDNECSGYELGLSRPQVGALEQVAFDQLAAGGARLVPMKTAKPAVPEHCVPAR</sequence>
<dbReference type="GO" id="GO:0016788">
    <property type="term" value="F:hydrolase activity, acting on ester bonds"/>
    <property type="evidence" value="ECO:0007669"/>
    <property type="project" value="UniProtKB-ARBA"/>
</dbReference>
<dbReference type="AlphaFoldDB" id="A0A9X1YGK4"/>
<proteinExistence type="predicted"/>
<protein>
    <submittedName>
        <fullName evidence="2">PEP-CTERM sorting domain-containing protein</fullName>
    </submittedName>
</protein>
<organism evidence="2 3">
    <name type="scientific">Scleromatobacter humisilvae</name>
    <dbReference type="NCBI Taxonomy" id="2897159"/>
    <lineage>
        <taxon>Bacteria</taxon>
        <taxon>Pseudomonadati</taxon>
        <taxon>Pseudomonadota</taxon>
        <taxon>Betaproteobacteria</taxon>
        <taxon>Burkholderiales</taxon>
        <taxon>Sphaerotilaceae</taxon>
        <taxon>Scleromatobacter</taxon>
    </lineage>
</organism>
<evidence type="ECO:0000313" key="2">
    <source>
        <dbReference type="EMBL" id="MCK9685556.1"/>
    </source>
</evidence>
<accession>A0A9X1YGK4</accession>
<evidence type="ECO:0000256" key="1">
    <source>
        <dbReference type="SAM" id="SignalP"/>
    </source>
</evidence>
<dbReference type="Gene3D" id="3.40.50.1110">
    <property type="entry name" value="SGNH hydrolase"/>
    <property type="match status" value="1"/>
</dbReference>
<dbReference type="Proteomes" id="UP001139353">
    <property type="component" value="Unassembled WGS sequence"/>
</dbReference>
<dbReference type="RefSeq" id="WP_275681555.1">
    <property type="nucleotide sequence ID" value="NZ_JAJLJH010000001.1"/>
</dbReference>
<keyword evidence="1" id="KW-0732">Signal</keyword>
<feature type="signal peptide" evidence="1">
    <location>
        <begin position="1"/>
        <end position="21"/>
    </location>
</feature>
<reference evidence="2" key="1">
    <citation type="submission" date="2021-11" db="EMBL/GenBank/DDBJ databases">
        <title>BS-T2-15 a new species belonging to the Comamonadaceae family isolated from the soil of a French oak forest.</title>
        <authorList>
            <person name="Mieszkin S."/>
            <person name="Alain K."/>
        </authorList>
    </citation>
    <scope>NUCLEOTIDE SEQUENCE</scope>
    <source>
        <strain evidence="2">BS-T2-15</strain>
    </source>
</reference>